<comment type="caution">
    <text evidence="1">The sequence shown here is derived from an EMBL/GenBank/DDBJ whole genome shotgun (WGS) entry which is preliminary data.</text>
</comment>
<dbReference type="OrthoDB" id="2392893at2759"/>
<gene>
    <name evidence="1" type="ORF">POCULU_LOCUS10110</name>
</gene>
<protein>
    <submittedName>
        <fullName evidence="1">10902_t:CDS:1</fullName>
    </submittedName>
</protein>
<dbReference type="AlphaFoldDB" id="A0A9N9H834"/>
<evidence type="ECO:0000313" key="1">
    <source>
        <dbReference type="EMBL" id="CAG8654177.1"/>
    </source>
</evidence>
<proteinExistence type="predicted"/>
<organism evidence="1 2">
    <name type="scientific">Paraglomus occultum</name>
    <dbReference type="NCBI Taxonomy" id="144539"/>
    <lineage>
        <taxon>Eukaryota</taxon>
        <taxon>Fungi</taxon>
        <taxon>Fungi incertae sedis</taxon>
        <taxon>Mucoromycota</taxon>
        <taxon>Glomeromycotina</taxon>
        <taxon>Glomeromycetes</taxon>
        <taxon>Paraglomerales</taxon>
        <taxon>Paraglomeraceae</taxon>
        <taxon>Paraglomus</taxon>
    </lineage>
</organism>
<keyword evidence="2" id="KW-1185">Reference proteome</keyword>
<sequence length="110" mass="11834">ILHEHKVLVGIGVSDPGLARNLVWDAGWVCKNSQNNAISEKDAIGFISWNLEQIFGVGKHVEGKGKNNGFSVGATADFVAYDGSPFDMKSRVKVVAGGGKRQIIIDPKQE</sequence>
<dbReference type="Gene3D" id="3.20.20.140">
    <property type="entry name" value="Metal-dependent hydrolases"/>
    <property type="match status" value="1"/>
</dbReference>
<accession>A0A9N9H834</accession>
<name>A0A9N9H834_9GLOM</name>
<feature type="non-terminal residue" evidence="1">
    <location>
        <position position="1"/>
    </location>
</feature>
<evidence type="ECO:0000313" key="2">
    <source>
        <dbReference type="Proteomes" id="UP000789572"/>
    </source>
</evidence>
<dbReference type="EMBL" id="CAJVPJ010004641">
    <property type="protein sequence ID" value="CAG8654177.1"/>
    <property type="molecule type" value="Genomic_DNA"/>
</dbReference>
<reference evidence="1" key="1">
    <citation type="submission" date="2021-06" db="EMBL/GenBank/DDBJ databases">
        <authorList>
            <person name="Kallberg Y."/>
            <person name="Tangrot J."/>
            <person name="Rosling A."/>
        </authorList>
    </citation>
    <scope>NUCLEOTIDE SEQUENCE</scope>
    <source>
        <strain evidence="1">IA702</strain>
    </source>
</reference>
<dbReference type="Proteomes" id="UP000789572">
    <property type="component" value="Unassembled WGS sequence"/>
</dbReference>